<organism evidence="2 3">
    <name type="scientific">Elysia crispata</name>
    <name type="common">lettuce slug</name>
    <dbReference type="NCBI Taxonomy" id="231223"/>
    <lineage>
        <taxon>Eukaryota</taxon>
        <taxon>Metazoa</taxon>
        <taxon>Spiralia</taxon>
        <taxon>Lophotrochozoa</taxon>
        <taxon>Mollusca</taxon>
        <taxon>Gastropoda</taxon>
        <taxon>Heterobranchia</taxon>
        <taxon>Euthyneura</taxon>
        <taxon>Panpulmonata</taxon>
        <taxon>Sacoglossa</taxon>
        <taxon>Placobranchoidea</taxon>
        <taxon>Plakobranchidae</taxon>
        <taxon>Elysia</taxon>
    </lineage>
</organism>
<dbReference type="EMBL" id="JAWDGP010003417">
    <property type="protein sequence ID" value="KAK3774422.1"/>
    <property type="molecule type" value="Genomic_DNA"/>
</dbReference>
<protein>
    <submittedName>
        <fullName evidence="2">Uncharacterized protein</fullName>
    </submittedName>
</protein>
<evidence type="ECO:0000313" key="3">
    <source>
        <dbReference type="Proteomes" id="UP001283361"/>
    </source>
</evidence>
<reference evidence="2" key="1">
    <citation type="journal article" date="2023" name="G3 (Bethesda)">
        <title>A reference genome for the long-term kleptoplast-retaining sea slug Elysia crispata morphotype clarki.</title>
        <authorList>
            <person name="Eastman K.E."/>
            <person name="Pendleton A.L."/>
            <person name="Shaikh M.A."/>
            <person name="Suttiyut T."/>
            <person name="Ogas R."/>
            <person name="Tomko P."/>
            <person name="Gavelis G."/>
            <person name="Widhalm J.R."/>
            <person name="Wisecaver J.H."/>
        </authorList>
    </citation>
    <scope>NUCLEOTIDE SEQUENCE</scope>
    <source>
        <strain evidence="2">ECLA1</strain>
    </source>
</reference>
<dbReference type="AlphaFoldDB" id="A0AAE1DL42"/>
<evidence type="ECO:0000256" key="1">
    <source>
        <dbReference type="SAM" id="MobiDB-lite"/>
    </source>
</evidence>
<evidence type="ECO:0000313" key="2">
    <source>
        <dbReference type="EMBL" id="KAK3774422.1"/>
    </source>
</evidence>
<feature type="region of interest" description="Disordered" evidence="1">
    <location>
        <begin position="55"/>
        <end position="79"/>
    </location>
</feature>
<proteinExistence type="predicted"/>
<comment type="caution">
    <text evidence="2">The sequence shown here is derived from an EMBL/GenBank/DDBJ whole genome shotgun (WGS) entry which is preliminary data.</text>
</comment>
<gene>
    <name evidence="2" type="ORF">RRG08_003314</name>
</gene>
<accession>A0AAE1DL42</accession>
<dbReference type="Proteomes" id="UP001283361">
    <property type="component" value="Unassembled WGS sequence"/>
</dbReference>
<sequence length="97" mass="10823">MVLLETKEEWIAPTASLPRLGKRRIRRGRFKVSPWDIPPDYEKVARIRVSTLARKTGGGNSFQIPPEGRGSPCGAKRTSESPTLLWRGCLPIPTIPD</sequence>
<name>A0AAE1DL42_9GAST</name>
<keyword evidence="3" id="KW-1185">Reference proteome</keyword>